<keyword evidence="4" id="KW-1185">Reference proteome</keyword>
<dbReference type="Proteomes" id="UP000001811">
    <property type="component" value="Chromosome 7"/>
</dbReference>
<evidence type="ECO:0000256" key="2">
    <source>
        <dbReference type="SAM" id="MobiDB-lite"/>
    </source>
</evidence>
<evidence type="ECO:0000313" key="3">
    <source>
        <dbReference type="Ensembl" id="ENSOCUP00000030135.1"/>
    </source>
</evidence>
<evidence type="ECO:0000313" key="4">
    <source>
        <dbReference type="Proteomes" id="UP000001811"/>
    </source>
</evidence>
<protein>
    <submittedName>
        <fullName evidence="3">Uncharacterized protein</fullName>
    </submittedName>
</protein>
<keyword evidence="1" id="KW-0175">Coiled coil</keyword>
<dbReference type="Bgee" id="ENSOCUG00000034276">
    <property type="expression patterns" value="Expressed in testis"/>
</dbReference>
<dbReference type="PANTHER" id="PTHR14199">
    <property type="entry name" value="NEUROBLASTOMA BREAKPOINT FAMILY MEMBER 6-LIKE PROTEIN"/>
    <property type="match status" value="1"/>
</dbReference>
<sequence>MALPLGPSRDMRVETREQLHSQLARSQQKSKELKEKLLRSEAMSYLLANHLREHNCEEHKHLIEPVLRKKPQFLEGQLAAELRPVRHHKKRGVQIQEQAQELTQLPRKSREGRALSQLTHQNLQALLTQQDPDSCRRQQLLAELLRLTEHLAGTLSTVDQKSGNQEEPYVDSPHTSGPELKLPQLGQFPISHEANAGPCWPCPPAGPSAVTYLQDCAAGSRCLQREECPIFWAKAMCVCPTVLDPVQPFLCPALPSRPELVVPQMEHFNVPCAANAGPCWLCPMVSLLVSHQVCSGIWDFKHEDQLCRAVGHGGYPMYEEKVAGYLGPPIPKVCLRLPKPEQPEFLLSPVACPYPPLTMPSLVGCTCPTVGSDWGHVQVPHFRLFVSASEYSHGNLVKFLMISLCENRTCTVHSAPLSFSIVLYIKPKAHVIRELYNRVETPSSFSLQPLLPVCPNSCAHHPALTLMSVLKTLLPFQVKIEGLSSETLTWSTRLSPVKGADLTCRIVGETTGIRLSSSASGSAVSLW</sequence>
<proteinExistence type="predicted"/>
<dbReference type="GeneTree" id="ENSGT00420000029746"/>
<dbReference type="AlphaFoldDB" id="A0A5F9C8T7"/>
<evidence type="ECO:0000256" key="1">
    <source>
        <dbReference type="SAM" id="Coils"/>
    </source>
</evidence>
<dbReference type="PANTHER" id="PTHR14199:SF29">
    <property type="entry name" value="NEUROBLASTOMA BREAKPOINT FAMILY MEMBER 4-RELATED"/>
    <property type="match status" value="1"/>
</dbReference>
<reference evidence="3 4" key="1">
    <citation type="journal article" date="2011" name="Nature">
        <title>A high-resolution map of human evolutionary constraint using 29 mammals.</title>
        <authorList>
            <person name="Lindblad-Toh K."/>
            <person name="Garber M."/>
            <person name="Zuk O."/>
            <person name="Lin M.F."/>
            <person name="Parker B.J."/>
            <person name="Washietl S."/>
            <person name="Kheradpour P."/>
            <person name="Ernst J."/>
            <person name="Jordan G."/>
            <person name="Mauceli E."/>
            <person name="Ward L.D."/>
            <person name="Lowe C.B."/>
            <person name="Holloway A.K."/>
            <person name="Clamp M."/>
            <person name="Gnerre S."/>
            <person name="Alfoldi J."/>
            <person name="Beal K."/>
            <person name="Chang J."/>
            <person name="Clawson H."/>
            <person name="Cuff J."/>
            <person name="Di Palma F."/>
            <person name="Fitzgerald S."/>
            <person name="Flicek P."/>
            <person name="Guttman M."/>
            <person name="Hubisz M.J."/>
            <person name="Jaffe D.B."/>
            <person name="Jungreis I."/>
            <person name="Kent W.J."/>
            <person name="Kostka D."/>
            <person name="Lara M."/>
            <person name="Martins A.L."/>
            <person name="Massingham T."/>
            <person name="Moltke I."/>
            <person name="Raney B.J."/>
            <person name="Rasmussen M.D."/>
            <person name="Robinson J."/>
            <person name="Stark A."/>
            <person name="Vilella A.J."/>
            <person name="Wen J."/>
            <person name="Xie X."/>
            <person name="Zody M.C."/>
            <person name="Baldwin J."/>
            <person name="Bloom T."/>
            <person name="Chin C.W."/>
            <person name="Heiman D."/>
            <person name="Nicol R."/>
            <person name="Nusbaum C."/>
            <person name="Young S."/>
            <person name="Wilkinson J."/>
            <person name="Worley K.C."/>
            <person name="Kovar C.L."/>
            <person name="Muzny D.M."/>
            <person name="Gibbs R.A."/>
            <person name="Cree A."/>
            <person name="Dihn H.H."/>
            <person name="Fowler G."/>
            <person name="Jhangiani S."/>
            <person name="Joshi V."/>
            <person name="Lee S."/>
            <person name="Lewis L.R."/>
            <person name="Nazareth L.V."/>
            <person name="Okwuonu G."/>
            <person name="Santibanez J."/>
            <person name="Warren W.C."/>
            <person name="Mardis E.R."/>
            <person name="Weinstock G.M."/>
            <person name="Wilson R.K."/>
            <person name="Delehaunty K."/>
            <person name="Dooling D."/>
            <person name="Fronik C."/>
            <person name="Fulton L."/>
            <person name="Fulton B."/>
            <person name="Graves T."/>
            <person name="Minx P."/>
            <person name="Sodergren E."/>
            <person name="Birney E."/>
            <person name="Margulies E.H."/>
            <person name="Herrero J."/>
            <person name="Green E.D."/>
            <person name="Haussler D."/>
            <person name="Siepel A."/>
            <person name="Goldman N."/>
            <person name="Pollard K.S."/>
            <person name="Pedersen J.S."/>
            <person name="Lander E.S."/>
            <person name="Kellis M."/>
        </authorList>
    </citation>
    <scope>NUCLEOTIDE SEQUENCE [LARGE SCALE GENOMIC DNA]</scope>
    <source>
        <strain evidence="3 4">Thorbecke inbred</strain>
    </source>
</reference>
<feature type="coiled-coil region" evidence="1">
    <location>
        <begin position="16"/>
        <end position="43"/>
    </location>
</feature>
<name>A0A5F9C8T7_RABIT</name>
<dbReference type="InterPro" id="IPR055306">
    <property type="entry name" value="NBPF"/>
</dbReference>
<accession>A0A5F9C8T7</accession>
<dbReference type="InParanoid" id="A0A5F9C8T7"/>
<reference evidence="3" key="2">
    <citation type="submission" date="2025-08" db="UniProtKB">
        <authorList>
            <consortium name="Ensembl"/>
        </authorList>
    </citation>
    <scope>IDENTIFICATION</scope>
    <source>
        <strain evidence="3">Thorbecke</strain>
    </source>
</reference>
<feature type="compositionally biased region" description="Polar residues" evidence="2">
    <location>
        <begin position="156"/>
        <end position="165"/>
    </location>
</feature>
<dbReference type="Ensembl" id="ENSOCUT00000039855.1">
    <property type="protein sequence ID" value="ENSOCUP00000030135.1"/>
    <property type="gene ID" value="ENSOCUG00000034276.1"/>
</dbReference>
<organism evidence="3 4">
    <name type="scientific">Oryctolagus cuniculus</name>
    <name type="common">Rabbit</name>
    <dbReference type="NCBI Taxonomy" id="9986"/>
    <lineage>
        <taxon>Eukaryota</taxon>
        <taxon>Metazoa</taxon>
        <taxon>Chordata</taxon>
        <taxon>Craniata</taxon>
        <taxon>Vertebrata</taxon>
        <taxon>Euteleostomi</taxon>
        <taxon>Mammalia</taxon>
        <taxon>Eutheria</taxon>
        <taxon>Euarchontoglires</taxon>
        <taxon>Glires</taxon>
        <taxon>Lagomorpha</taxon>
        <taxon>Leporidae</taxon>
        <taxon>Oryctolagus</taxon>
    </lineage>
</organism>
<dbReference type="EMBL" id="AAGW02058061">
    <property type="status" value="NOT_ANNOTATED_CDS"/>
    <property type="molecule type" value="Genomic_DNA"/>
</dbReference>
<reference evidence="3" key="3">
    <citation type="submission" date="2025-09" db="UniProtKB">
        <authorList>
            <consortium name="Ensembl"/>
        </authorList>
    </citation>
    <scope>IDENTIFICATION</scope>
    <source>
        <strain evidence="3">Thorbecke</strain>
    </source>
</reference>
<feature type="region of interest" description="Disordered" evidence="2">
    <location>
        <begin position="156"/>
        <end position="181"/>
    </location>
</feature>